<dbReference type="InterPro" id="IPR050248">
    <property type="entry name" value="Polysacc_deacetylase_ArnD"/>
</dbReference>
<evidence type="ECO:0000256" key="1">
    <source>
        <dbReference type="ARBA" id="ARBA00022723"/>
    </source>
</evidence>
<dbReference type="InterPro" id="IPR021729">
    <property type="entry name" value="DUF3298"/>
</dbReference>
<dbReference type="Gene3D" id="3.20.20.370">
    <property type="entry name" value="Glycoside hydrolase/deacetylase"/>
    <property type="match status" value="1"/>
</dbReference>
<dbReference type="PANTHER" id="PTHR10587">
    <property type="entry name" value="GLYCOSYL TRANSFERASE-RELATED"/>
    <property type="match status" value="1"/>
</dbReference>
<dbReference type="PROSITE" id="PS51677">
    <property type="entry name" value="NODB"/>
    <property type="match status" value="1"/>
</dbReference>
<feature type="region of interest" description="Disordered" evidence="3">
    <location>
        <begin position="267"/>
        <end position="307"/>
    </location>
</feature>
<feature type="transmembrane region" description="Helical" evidence="4">
    <location>
        <begin position="12"/>
        <end position="33"/>
    </location>
</feature>
<dbReference type="Gene3D" id="3.90.640.20">
    <property type="entry name" value="Heat-shock cognate protein, ATPase"/>
    <property type="match status" value="1"/>
</dbReference>
<keyword evidence="2" id="KW-0378">Hydrolase</keyword>
<dbReference type="Pfam" id="PF11738">
    <property type="entry name" value="DUF3298"/>
    <property type="match status" value="1"/>
</dbReference>
<dbReference type="InterPro" id="IPR002509">
    <property type="entry name" value="NODB_dom"/>
</dbReference>
<keyword evidence="4" id="KW-1133">Transmembrane helix</keyword>
<gene>
    <name evidence="6" type="ORF">QT711_06925</name>
</gene>
<dbReference type="Proteomes" id="UP001282284">
    <property type="component" value="Unassembled WGS sequence"/>
</dbReference>
<dbReference type="SUPFAM" id="SSF88713">
    <property type="entry name" value="Glycoside hydrolase/deacetylase"/>
    <property type="match status" value="1"/>
</dbReference>
<accession>A0ABU4G7I0</accession>
<feature type="domain" description="NodB homology" evidence="5">
    <location>
        <begin position="310"/>
        <end position="484"/>
    </location>
</feature>
<keyword evidence="4" id="KW-0472">Membrane</keyword>
<dbReference type="Pfam" id="PF01522">
    <property type="entry name" value="Polysacc_deac_1"/>
    <property type="match status" value="1"/>
</dbReference>
<dbReference type="RefSeq" id="WP_317942900.1">
    <property type="nucleotide sequence ID" value="NZ_JAUBDI010000004.1"/>
</dbReference>
<organism evidence="6 7">
    <name type="scientific">Sporosarcina saromensis</name>
    <dbReference type="NCBI Taxonomy" id="359365"/>
    <lineage>
        <taxon>Bacteria</taxon>
        <taxon>Bacillati</taxon>
        <taxon>Bacillota</taxon>
        <taxon>Bacilli</taxon>
        <taxon>Bacillales</taxon>
        <taxon>Caryophanaceae</taxon>
        <taxon>Sporosarcina</taxon>
    </lineage>
</organism>
<dbReference type="InterPro" id="IPR037126">
    <property type="entry name" value="PdaC/RsiV-like_sf"/>
</dbReference>
<sequence>MKKLHHKYRSTWIDIIFSVAIILLTISAFLLVFPTKGLLSKKESPSTNATSPIQMEEIESSYPGVKIVTKTSNDPYSPFAIQYPQTNYTSFNDQILTYITEAQNHYIQKLKSKRQKNTKTSGELNISFETITHHSGNYSFVLVTNTNFSDVEAGTLEIRSFHLNPENGNHYSIEDLLHNDPTKLEKIASFVRAAIHEDPSLVGHVQEKSMEMHTQPFWNNYRNYAISDEALLFYFDEQTIADQTVGPPIVTLPIDIVAPFLIDVFQPTKPTDPNEDYPLTETPTKEEDDSTHDQSTTHTDNEHNVEPSKKLVALTFDDGPDPKITRQILDTLKKYEARATFFMLGSRVEYYPDVVNEVIEAGHEIGNHTWNHADLTKLSADRVQKEIESTSEMIEKISGHKPEAFRPPYGAVNKMVRFQTELPVVLWDVDSLDWKHRNPDTLLQLIKEQTKDGSIILMHDIHQATADGLDAVLSYLETEGYEFVTVAELNQTTD</sequence>
<proteinExistence type="predicted"/>
<evidence type="ECO:0000256" key="3">
    <source>
        <dbReference type="SAM" id="MobiDB-lite"/>
    </source>
</evidence>
<name>A0ABU4G7I0_9BACL</name>
<evidence type="ECO:0000313" key="7">
    <source>
        <dbReference type="Proteomes" id="UP001282284"/>
    </source>
</evidence>
<keyword evidence="7" id="KW-1185">Reference proteome</keyword>
<evidence type="ECO:0000256" key="2">
    <source>
        <dbReference type="ARBA" id="ARBA00022801"/>
    </source>
</evidence>
<keyword evidence="1" id="KW-0479">Metal-binding</keyword>
<protein>
    <submittedName>
        <fullName evidence="6">Polysaccharide deacetylase family protein</fullName>
    </submittedName>
</protein>
<keyword evidence="4" id="KW-0812">Transmembrane</keyword>
<reference evidence="6 7" key="1">
    <citation type="submission" date="2023-06" db="EMBL/GenBank/DDBJ databases">
        <title>Sporosarcina sp. nov., isolated from Korean traditional fermented seafood 'Jeotgal'.</title>
        <authorList>
            <person name="Yang A.I."/>
            <person name="Shin N.-R."/>
        </authorList>
    </citation>
    <scope>NUCLEOTIDE SEQUENCE [LARGE SCALE GENOMIC DNA]</scope>
    <source>
        <strain evidence="6 7">KCTC13119</strain>
    </source>
</reference>
<dbReference type="PANTHER" id="PTHR10587:SF133">
    <property type="entry name" value="CHITIN DEACETYLASE 1-RELATED"/>
    <property type="match status" value="1"/>
</dbReference>
<evidence type="ECO:0000256" key="4">
    <source>
        <dbReference type="SAM" id="Phobius"/>
    </source>
</evidence>
<evidence type="ECO:0000313" key="6">
    <source>
        <dbReference type="EMBL" id="MDW0112914.1"/>
    </source>
</evidence>
<dbReference type="InterPro" id="IPR011330">
    <property type="entry name" value="Glyco_hydro/deAcase_b/a-brl"/>
</dbReference>
<comment type="caution">
    <text evidence="6">The sequence shown here is derived from an EMBL/GenBank/DDBJ whole genome shotgun (WGS) entry which is preliminary data.</text>
</comment>
<evidence type="ECO:0000259" key="5">
    <source>
        <dbReference type="PROSITE" id="PS51677"/>
    </source>
</evidence>
<dbReference type="EMBL" id="JAUBDI010000004">
    <property type="protein sequence ID" value="MDW0112914.1"/>
    <property type="molecule type" value="Genomic_DNA"/>
</dbReference>